<feature type="transmembrane region" description="Helical" evidence="1">
    <location>
        <begin position="45"/>
        <end position="63"/>
    </location>
</feature>
<organism evidence="2 3">
    <name type="scientific">Nocardioides islandensis</name>
    <dbReference type="NCBI Taxonomy" id="433663"/>
    <lineage>
        <taxon>Bacteria</taxon>
        <taxon>Bacillati</taxon>
        <taxon>Actinomycetota</taxon>
        <taxon>Actinomycetes</taxon>
        <taxon>Propionibacteriales</taxon>
        <taxon>Nocardioidaceae</taxon>
        <taxon>Nocardioides</taxon>
    </lineage>
</organism>
<feature type="transmembrane region" description="Helical" evidence="1">
    <location>
        <begin position="70"/>
        <end position="91"/>
    </location>
</feature>
<gene>
    <name evidence="2" type="ORF">ISU07_19135</name>
</gene>
<dbReference type="EMBL" id="JADKPN010000014">
    <property type="protein sequence ID" value="MBF4765252.1"/>
    <property type="molecule type" value="Genomic_DNA"/>
</dbReference>
<feature type="transmembrane region" description="Helical" evidence="1">
    <location>
        <begin position="97"/>
        <end position="122"/>
    </location>
</feature>
<evidence type="ECO:0000313" key="3">
    <source>
        <dbReference type="Proteomes" id="UP000640489"/>
    </source>
</evidence>
<dbReference type="AlphaFoldDB" id="A0A930YFT7"/>
<feature type="transmembrane region" description="Helical" evidence="1">
    <location>
        <begin position="7"/>
        <end position="25"/>
    </location>
</feature>
<comment type="caution">
    <text evidence="2">The sequence shown here is derived from an EMBL/GenBank/DDBJ whole genome shotgun (WGS) entry which is preliminary data.</text>
</comment>
<dbReference type="RefSeq" id="WP_194708441.1">
    <property type="nucleotide sequence ID" value="NZ_JADKPN010000014.1"/>
</dbReference>
<dbReference type="Proteomes" id="UP000640489">
    <property type="component" value="Unassembled WGS sequence"/>
</dbReference>
<reference evidence="2" key="1">
    <citation type="submission" date="2020-11" db="EMBL/GenBank/DDBJ databases">
        <title>Nocardioides sp. nov., isolated from Soil of Cynanchum wilfordii Hemsley rhizosphere.</title>
        <authorList>
            <person name="Lee J.-S."/>
            <person name="Suh M.K."/>
            <person name="Kim J.-S."/>
        </authorList>
    </citation>
    <scope>NUCLEOTIDE SEQUENCE</scope>
    <source>
        <strain evidence="2">KCTC 19275</strain>
    </source>
</reference>
<accession>A0A930YFT7</accession>
<name>A0A930YFT7_9ACTN</name>
<keyword evidence="1" id="KW-1133">Transmembrane helix</keyword>
<keyword evidence="1" id="KW-0472">Membrane</keyword>
<protein>
    <submittedName>
        <fullName evidence="2">Uncharacterized protein</fullName>
    </submittedName>
</protein>
<keyword evidence="3" id="KW-1185">Reference proteome</keyword>
<proteinExistence type="predicted"/>
<sequence length="136" mass="15313">MRRTIEVMLVLAIVLDVVYWTLWFARRDWIASESRQAYYEFENAFPLADTWLGVACVCALVTLRRRRPSALFWLIASGSAGLYLFGMDFLYDVENGIFATGAGGVFEAVIVTLTLAFSLTALTWSWRERGELLGGA</sequence>
<evidence type="ECO:0000256" key="1">
    <source>
        <dbReference type="SAM" id="Phobius"/>
    </source>
</evidence>
<evidence type="ECO:0000313" key="2">
    <source>
        <dbReference type="EMBL" id="MBF4765252.1"/>
    </source>
</evidence>
<keyword evidence="1" id="KW-0812">Transmembrane</keyword>